<dbReference type="InterPro" id="IPR007948">
    <property type="entry name" value="DUF736"/>
</dbReference>
<comment type="caution">
    <text evidence="1">The sequence shown here is derived from an EMBL/GenBank/DDBJ whole genome shotgun (WGS) entry which is preliminary data.</text>
</comment>
<proteinExistence type="predicted"/>
<sequence>MAQAIPHCHRVKERNPVQTKAKAGNFHHSCYAAHHRGIRRPAWKQPFPSNASPCVRSDYHSVKLDDPSFPAPIYASLVETYRGQLLAHLVPPHRRVTRQNTKPRRKAGLRHVQVRRSLRPLSDAAAYALARDLRAFFTGDLIAAAVVLAAAARAAGFRFSAAADVNAGALRPSPIDFARADRVAA</sequence>
<dbReference type="AlphaFoldDB" id="A0A8E3B517"/>
<evidence type="ECO:0000313" key="2">
    <source>
        <dbReference type="Proteomes" id="UP000245631"/>
    </source>
</evidence>
<protein>
    <submittedName>
        <fullName evidence="1">Uncharacterized protein DUF736</fullName>
    </submittedName>
</protein>
<organism evidence="1 2">
    <name type="scientific">Rhizobium loti</name>
    <name type="common">Mesorhizobium loti</name>
    <dbReference type="NCBI Taxonomy" id="381"/>
    <lineage>
        <taxon>Bacteria</taxon>
        <taxon>Pseudomonadati</taxon>
        <taxon>Pseudomonadota</taxon>
        <taxon>Alphaproteobacteria</taxon>
        <taxon>Hyphomicrobiales</taxon>
        <taxon>Phyllobacteriaceae</taxon>
        <taxon>Mesorhizobium</taxon>
    </lineage>
</organism>
<dbReference type="EMBL" id="QGGH01000004">
    <property type="protein sequence ID" value="PWJ91177.1"/>
    <property type="molecule type" value="Genomic_DNA"/>
</dbReference>
<gene>
    <name evidence="1" type="ORF">C8D77_104524</name>
</gene>
<evidence type="ECO:0000313" key="1">
    <source>
        <dbReference type="EMBL" id="PWJ91177.1"/>
    </source>
</evidence>
<reference evidence="1 2" key="1">
    <citation type="submission" date="2018-05" db="EMBL/GenBank/DDBJ databases">
        <title>Genomic Encyclopedia of Type Strains, Phase IV (KMG-IV): sequencing the most valuable type-strain genomes for metagenomic binning, comparative biology and taxonomic classification.</title>
        <authorList>
            <person name="Goeker M."/>
        </authorList>
    </citation>
    <scope>NUCLEOTIDE SEQUENCE [LARGE SCALE GENOMIC DNA]</scope>
    <source>
        <strain evidence="1 2">DSM 2626</strain>
    </source>
</reference>
<dbReference type="Proteomes" id="UP000245631">
    <property type="component" value="Unassembled WGS sequence"/>
</dbReference>
<dbReference type="Pfam" id="PF05284">
    <property type="entry name" value="DUF736"/>
    <property type="match status" value="1"/>
</dbReference>
<accession>A0A8E3B517</accession>
<name>A0A8E3B517_RHILI</name>